<evidence type="ECO:0000313" key="2">
    <source>
        <dbReference type="EMBL" id="MBN3553961.1"/>
    </source>
</evidence>
<name>A0ABS2ZM60_9BACL</name>
<dbReference type="Proteomes" id="UP001296923">
    <property type="component" value="Unassembled WGS sequence"/>
</dbReference>
<evidence type="ECO:0000256" key="1">
    <source>
        <dbReference type="SAM" id="Phobius"/>
    </source>
</evidence>
<proteinExistence type="predicted"/>
<feature type="transmembrane region" description="Helical" evidence="1">
    <location>
        <begin position="83"/>
        <end position="101"/>
    </location>
</feature>
<sequence length="519" mass="59102">MKANLKKHLFSPITLGGIIFFIASSILTIKEPFYLMLTAAQLVYVPVLLQLFIYPKTKHMAATWIVMFSIFLLQLDINDNLQILFASLYLLFTLSVALYGAKRFINRGFTNWAEISIDIGMMYLFIGGLWFFAFIVGIDTGFSPLITWLTAIHFHYSAFILPISLGLFGRLHQSKWYRICVPIILIGPILVAIGITFWPLLEVISVLLYIFAIYTVIILTFQTQFLTRLQGIFIRLSFGSLGITILFSLLYALNSAFGKWGVSIDFMLTFHGLMNSVLFGMIGILGWIVAPPKTNRVKWDFPVSQIRGHFKGEGKLKKGLVDDLAEYVDINKIPSRIVHFYEHTEQYQLYARVKWATWFKPFAVCYKCISIQMQQLNLPLSSKKVEMTGSIQAVDPIRDGRNNPRVWRRNIGDHSVFKAIYSNHQTDNRTFMNISLPLPSSAMIGILQLDERDGGLLLSSEGESDSGIYLAIGECLLKLPLSEYFLIEEAADNSLTATHKMKIFEVPFLEIEYTMSLKH</sequence>
<feature type="transmembrane region" description="Helical" evidence="1">
    <location>
        <begin position="33"/>
        <end position="54"/>
    </location>
</feature>
<dbReference type="EMBL" id="JAFHKR010000038">
    <property type="protein sequence ID" value="MBN3553961.1"/>
    <property type="molecule type" value="Genomic_DNA"/>
</dbReference>
<accession>A0ABS2ZM60</accession>
<feature type="transmembrane region" description="Helical" evidence="1">
    <location>
        <begin position="9"/>
        <end position="27"/>
    </location>
</feature>
<comment type="caution">
    <text evidence="2">The sequence shown here is derived from an EMBL/GenBank/DDBJ whole genome shotgun (WGS) entry which is preliminary data.</text>
</comment>
<dbReference type="Pfam" id="PF14158">
    <property type="entry name" value="YndJ"/>
    <property type="match status" value="1"/>
</dbReference>
<feature type="transmembrane region" description="Helical" evidence="1">
    <location>
        <begin position="203"/>
        <end position="221"/>
    </location>
</feature>
<feature type="transmembrane region" description="Helical" evidence="1">
    <location>
        <begin position="176"/>
        <end position="197"/>
    </location>
</feature>
<dbReference type="RefSeq" id="WP_205725030.1">
    <property type="nucleotide sequence ID" value="NZ_JAFHKR010000038.1"/>
</dbReference>
<keyword evidence="1" id="KW-1133">Transmembrane helix</keyword>
<feature type="transmembrane region" description="Helical" evidence="1">
    <location>
        <begin position="148"/>
        <end position="169"/>
    </location>
</feature>
<feature type="transmembrane region" description="Helical" evidence="1">
    <location>
        <begin position="233"/>
        <end position="253"/>
    </location>
</feature>
<keyword evidence="1" id="KW-0472">Membrane</keyword>
<feature type="transmembrane region" description="Helical" evidence="1">
    <location>
        <begin position="61"/>
        <end position="77"/>
    </location>
</feature>
<reference evidence="2 3" key="1">
    <citation type="submission" date="2021-01" db="EMBL/GenBank/DDBJ databases">
        <title>Genome Sequencing of Type Strains.</title>
        <authorList>
            <person name="Lemaire J.F."/>
            <person name="Inderbitzin P."/>
            <person name="Collins S.B."/>
            <person name="Wespe N."/>
            <person name="Knight-Connoni V."/>
        </authorList>
    </citation>
    <scope>NUCLEOTIDE SEQUENCE [LARGE SCALE GENOMIC DNA]</scope>
    <source>
        <strain evidence="2 3">DSM 23009</strain>
    </source>
</reference>
<protein>
    <submittedName>
        <fullName evidence="2">YndJ family protein</fullName>
    </submittedName>
</protein>
<dbReference type="InterPro" id="IPR025450">
    <property type="entry name" value="YndJ-like"/>
</dbReference>
<keyword evidence="1" id="KW-0812">Transmembrane</keyword>
<evidence type="ECO:0000313" key="3">
    <source>
        <dbReference type="Proteomes" id="UP001296923"/>
    </source>
</evidence>
<gene>
    <name evidence="2" type="ORF">JYA63_06780</name>
</gene>
<keyword evidence="3" id="KW-1185">Reference proteome</keyword>
<feature type="transmembrane region" description="Helical" evidence="1">
    <location>
        <begin position="273"/>
        <end position="290"/>
    </location>
</feature>
<feature type="transmembrane region" description="Helical" evidence="1">
    <location>
        <begin position="122"/>
        <end position="142"/>
    </location>
</feature>
<organism evidence="2 3">
    <name type="scientific">Fictibacillus nanhaiensis</name>
    <dbReference type="NCBI Taxonomy" id="742169"/>
    <lineage>
        <taxon>Bacteria</taxon>
        <taxon>Bacillati</taxon>
        <taxon>Bacillota</taxon>
        <taxon>Bacilli</taxon>
        <taxon>Bacillales</taxon>
        <taxon>Fictibacillaceae</taxon>
        <taxon>Fictibacillus</taxon>
    </lineage>
</organism>